<keyword evidence="2" id="KW-1185">Reference proteome</keyword>
<evidence type="ECO:0008006" key="3">
    <source>
        <dbReference type="Google" id="ProtNLM"/>
    </source>
</evidence>
<organism evidence="1 2">
    <name type="scientific">Aspergillus keveii</name>
    <dbReference type="NCBI Taxonomy" id="714993"/>
    <lineage>
        <taxon>Eukaryota</taxon>
        <taxon>Fungi</taxon>
        <taxon>Dikarya</taxon>
        <taxon>Ascomycota</taxon>
        <taxon>Pezizomycotina</taxon>
        <taxon>Eurotiomycetes</taxon>
        <taxon>Eurotiomycetidae</taxon>
        <taxon>Eurotiales</taxon>
        <taxon>Aspergillaceae</taxon>
        <taxon>Aspergillus</taxon>
        <taxon>Aspergillus subgen. Nidulantes</taxon>
    </lineage>
</organism>
<dbReference type="EMBL" id="JBFTWV010000112">
    <property type="protein sequence ID" value="KAL2786706.1"/>
    <property type="molecule type" value="Genomic_DNA"/>
</dbReference>
<sequence length="96" mass="10577">MDALGVWVDGRQFYLAYPDAKAVECICECDTDLDPCQTVFRDQKSSAPRGIEHISGEDNYYGGNAGTLKNLMSVDVTTPGFMRIPICSPVPAFLPW</sequence>
<name>A0ABR4FTW3_9EURO</name>
<reference evidence="1 2" key="1">
    <citation type="submission" date="2024-07" db="EMBL/GenBank/DDBJ databases">
        <title>Section-level genome sequencing and comparative genomics of Aspergillus sections Usti and Cavernicolus.</title>
        <authorList>
            <consortium name="Lawrence Berkeley National Laboratory"/>
            <person name="Nybo J.L."/>
            <person name="Vesth T.C."/>
            <person name="Theobald S."/>
            <person name="Frisvad J.C."/>
            <person name="Larsen T.O."/>
            <person name="Kjaerboelling I."/>
            <person name="Rothschild-Mancinelli K."/>
            <person name="Lyhne E.K."/>
            <person name="Kogle M.E."/>
            <person name="Barry K."/>
            <person name="Clum A."/>
            <person name="Na H."/>
            <person name="Ledsgaard L."/>
            <person name="Lin J."/>
            <person name="Lipzen A."/>
            <person name="Kuo A."/>
            <person name="Riley R."/>
            <person name="Mondo S."/>
            <person name="Labutti K."/>
            <person name="Haridas S."/>
            <person name="Pangalinan J."/>
            <person name="Salamov A.A."/>
            <person name="Simmons B.A."/>
            <person name="Magnuson J.K."/>
            <person name="Chen J."/>
            <person name="Drula E."/>
            <person name="Henrissat B."/>
            <person name="Wiebenga A."/>
            <person name="Lubbers R.J."/>
            <person name="Gomes A.C."/>
            <person name="Makela M.R."/>
            <person name="Stajich J."/>
            <person name="Grigoriev I.V."/>
            <person name="Mortensen U.H."/>
            <person name="De Vries R.P."/>
            <person name="Baker S.E."/>
            <person name="Andersen M.R."/>
        </authorList>
    </citation>
    <scope>NUCLEOTIDE SEQUENCE [LARGE SCALE GENOMIC DNA]</scope>
    <source>
        <strain evidence="1 2">CBS 209.92</strain>
    </source>
</reference>
<accession>A0ABR4FTW3</accession>
<evidence type="ECO:0000313" key="1">
    <source>
        <dbReference type="EMBL" id="KAL2786706.1"/>
    </source>
</evidence>
<comment type="caution">
    <text evidence="1">The sequence shown here is derived from an EMBL/GenBank/DDBJ whole genome shotgun (WGS) entry which is preliminary data.</text>
</comment>
<gene>
    <name evidence="1" type="ORF">BJX66DRAFT_341923</name>
</gene>
<evidence type="ECO:0000313" key="2">
    <source>
        <dbReference type="Proteomes" id="UP001610563"/>
    </source>
</evidence>
<proteinExistence type="predicted"/>
<dbReference type="Proteomes" id="UP001610563">
    <property type="component" value="Unassembled WGS sequence"/>
</dbReference>
<protein>
    <recommendedName>
        <fullName evidence="3">VWFD domain-containing protein</fullName>
    </recommendedName>
</protein>